<dbReference type="EMBL" id="JAUEPS010000032">
    <property type="protein sequence ID" value="KAK0451994.1"/>
    <property type="molecule type" value="Genomic_DNA"/>
</dbReference>
<dbReference type="AlphaFoldDB" id="A0AA39K031"/>
<proteinExistence type="predicted"/>
<gene>
    <name evidence="1" type="ORF">EV420DRAFT_1645934</name>
</gene>
<evidence type="ECO:0000313" key="1">
    <source>
        <dbReference type="EMBL" id="KAK0451994.1"/>
    </source>
</evidence>
<name>A0AA39K031_ARMTA</name>
<dbReference type="RefSeq" id="XP_060327828.1">
    <property type="nucleotide sequence ID" value="XM_060477838.1"/>
</dbReference>
<comment type="caution">
    <text evidence="1">The sequence shown here is derived from an EMBL/GenBank/DDBJ whole genome shotgun (WGS) entry which is preliminary data.</text>
</comment>
<protein>
    <submittedName>
        <fullName evidence="1">Uncharacterized protein</fullName>
    </submittedName>
</protein>
<dbReference type="Proteomes" id="UP001175211">
    <property type="component" value="Unassembled WGS sequence"/>
</dbReference>
<dbReference type="GeneID" id="85361386"/>
<organism evidence="1 2">
    <name type="scientific">Armillaria tabescens</name>
    <name type="common">Ringless honey mushroom</name>
    <name type="synonym">Agaricus tabescens</name>
    <dbReference type="NCBI Taxonomy" id="1929756"/>
    <lineage>
        <taxon>Eukaryota</taxon>
        <taxon>Fungi</taxon>
        <taxon>Dikarya</taxon>
        <taxon>Basidiomycota</taxon>
        <taxon>Agaricomycotina</taxon>
        <taxon>Agaricomycetes</taxon>
        <taxon>Agaricomycetidae</taxon>
        <taxon>Agaricales</taxon>
        <taxon>Marasmiineae</taxon>
        <taxon>Physalacriaceae</taxon>
        <taxon>Desarmillaria</taxon>
    </lineage>
</organism>
<reference evidence="1" key="1">
    <citation type="submission" date="2023-06" db="EMBL/GenBank/DDBJ databases">
        <authorList>
            <consortium name="Lawrence Berkeley National Laboratory"/>
            <person name="Ahrendt S."/>
            <person name="Sahu N."/>
            <person name="Indic B."/>
            <person name="Wong-Bajracharya J."/>
            <person name="Merenyi Z."/>
            <person name="Ke H.-M."/>
            <person name="Monk M."/>
            <person name="Kocsube S."/>
            <person name="Drula E."/>
            <person name="Lipzen A."/>
            <person name="Balint B."/>
            <person name="Henrissat B."/>
            <person name="Andreopoulos B."/>
            <person name="Martin F.M."/>
            <person name="Harder C.B."/>
            <person name="Rigling D."/>
            <person name="Ford K.L."/>
            <person name="Foster G.D."/>
            <person name="Pangilinan J."/>
            <person name="Papanicolaou A."/>
            <person name="Barry K."/>
            <person name="LaButti K."/>
            <person name="Viragh M."/>
            <person name="Koriabine M."/>
            <person name="Yan M."/>
            <person name="Riley R."/>
            <person name="Champramary S."/>
            <person name="Plett K.L."/>
            <person name="Tsai I.J."/>
            <person name="Slot J."/>
            <person name="Sipos G."/>
            <person name="Plett J."/>
            <person name="Nagy L.G."/>
            <person name="Grigoriev I.V."/>
        </authorList>
    </citation>
    <scope>NUCLEOTIDE SEQUENCE</scope>
    <source>
        <strain evidence="1">CCBAS 213</strain>
    </source>
</reference>
<keyword evidence="2" id="KW-1185">Reference proteome</keyword>
<accession>A0AA39K031</accession>
<evidence type="ECO:0000313" key="2">
    <source>
        <dbReference type="Proteomes" id="UP001175211"/>
    </source>
</evidence>
<sequence length="138" mass="15494">MPAIRADNPRPFYDYNGMTYTLYVDTPRPNTPDPPCPSCRSQTHLTLGVMTLTTETLPTALDLLHHLPTLPPASAPTIVTLDILRRESRRRAHVHLAPTSVQPNQRDLPRGRLHHRHASPQAHLMLIQTTQDKSTSTV</sequence>